<keyword evidence="10" id="KW-0238">DNA-binding</keyword>
<evidence type="ECO:0000256" key="4">
    <source>
        <dbReference type="ARBA" id="ARBA00022618"/>
    </source>
</evidence>
<evidence type="ECO:0000256" key="12">
    <source>
        <dbReference type="ARBA" id="ARBA00023306"/>
    </source>
</evidence>
<dbReference type="SUPFAM" id="SSF46785">
    <property type="entry name" value="Winged helix' DNA-binding domain"/>
    <property type="match status" value="1"/>
</dbReference>
<dbReference type="GO" id="GO:0007059">
    <property type="term" value="P:chromosome segregation"/>
    <property type="evidence" value="ECO:0007669"/>
    <property type="project" value="UniProtKB-KW"/>
</dbReference>
<feature type="region of interest" description="Disordered" evidence="13">
    <location>
        <begin position="1"/>
        <end position="46"/>
    </location>
</feature>
<feature type="transmembrane region" description="Helical" evidence="14">
    <location>
        <begin position="60"/>
        <end position="80"/>
    </location>
</feature>
<dbReference type="GO" id="GO:0003677">
    <property type="term" value="F:DNA binding"/>
    <property type="evidence" value="ECO:0007669"/>
    <property type="project" value="UniProtKB-KW"/>
</dbReference>
<keyword evidence="6" id="KW-0547">Nucleotide-binding</keyword>
<keyword evidence="5 14" id="KW-0812">Transmembrane</keyword>
<feature type="transmembrane region" description="Helical" evidence="14">
    <location>
        <begin position="176"/>
        <end position="196"/>
    </location>
</feature>
<dbReference type="GO" id="GO:0005524">
    <property type="term" value="F:ATP binding"/>
    <property type="evidence" value="ECO:0007669"/>
    <property type="project" value="UniProtKB-KW"/>
</dbReference>
<dbReference type="InterPro" id="IPR002543">
    <property type="entry name" value="FtsK_dom"/>
</dbReference>
<dbReference type="CDD" id="cd01127">
    <property type="entry name" value="TrwB_TraG_TraD_VirD4"/>
    <property type="match status" value="1"/>
</dbReference>
<dbReference type="InterPro" id="IPR025199">
    <property type="entry name" value="FtsK_4TM"/>
</dbReference>
<proteinExistence type="inferred from homology"/>
<dbReference type="EMBL" id="CAEZUL010000183">
    <property type="protein sequence ID" value="CAB4609424.1"/>
    <property type="molecule type" value="Genomic_DNA"/>
</dbReference>
<dbReference type="Gene3D" id="3.40.50.300">
    <property type="entry name" value="P-loop containing nucleotide triphosphate hydrolases"/>
    <property type="match status" value="1"/>
</dbReference>
<dbReference type="InterPro" id="IPR036390">
    <property type="entry name" value="WH_DNA-bd_sf"/>
</dbReference>
<evidence type="ECO:0000256" key="3">
    <source>
        <dbReference type="ARBA" id="ARBA00022475"/>
    </source>
</evidence>
<evidence type="ECO:0000256" key="6">
    <source>
        <dbReference type="ARBA" id="ARBA00022741"/>
    </source>
</evidence>
<evidence type="ECO:0000256" key="2">
    <source>
        <dbReference type="ARBA" id="ARBA00006474"/>
    </source>
</evidence>
<reference evidence="16" key="1">
    <citation type="submission" date="2020-05" db="EMBL/GenBank/DDBJ databases">
        <authorList>
            <person name="Chiriac C."/>
            <person name="Salcher M."/>
            <person name="Ghai R."/>
            <person name="Kavagutti S V."/>
        </authorList>
    </citation>
    <scope>NUCLEOTIDE SEQUENCE</scope>
</reference>
<feature type="domain" description="FtsK" evidence="15">
    <location>
        <begin position="449"/>
        <end position="650"/>
    </location>
</feature>
<dbReference type="Pfam" id="PF17854">
    <property type="entry name" value="FtsK_alpha"/>
    <property type="match status" value="1"/>
</dbReference>
<gene>
    <name evidence="16" type="ORF">UFOPK1808_01270</name>
</gene>
<evidence type="ECO:0000313" key="16">
    <source>
        <dbReference type="EMBL" id="CAB4609424.1"/>
    </source>
</evidence>
<evidence type="ECO:0000256" key="10">
    <source>
        <dbReference type="ARBA" id="ARBA00023125"/>
    </source>
</evidence>
<dbReference type="Pfam" id="PF09397">
    <property type="entry name" value="FtsK_gamma"/>
    <property type="match status" value="1"/>
</dbReference>
<keyword evidence="11 14" id="KW-0472">Membrane</keyword>
<dbReference type="InterPro" id="IPR050206">
    <property type="entry name" value="FtsK/SpoIIIE/SftA"/>
</dbReference>
<dbReference type="PANTHER" id="PTHR22683:SF41">
    <property type="entry name" value="DNA TRANSLOCASE FTSK"/>
    <property type="match status" value="1"/>
</dbReference>
<sequence>MSAKGSSSSSRSRGAVKTPPKGNKRPAAKTGSKTSGKASAKQAPAESAAREVVRGREVEFWGVGLISAGVLLVLSMYLHMAGPLGEAIDTTFGWLLGLGRFALPVVVVGIGVAMVRRRSVEHRLRLTMGWVIVVLALLGLLHIMNGEDKIVASVNAMSQAGGWFGAIIGEPLRSTLSWAGALVVLIAIAVGGTMLITDTTLPELVVIVRNWTSKFGGVAGDAARRATTNRDLDDYDTLVEVPGEERSSRARAPKPTIYDAADDEDFAEPAKTPRKQRQAPAVPTNAEFVGKPGSKSSSSASEEANITVSAVPGVWTLPSNDLLGLTEVHEVNKARVAERGRLLEDSLASHGVETRLVGMTVGPTVTRFELELGSGVKVAKVTSLNRDIAYSMAATDVRILAPIPGKSAVGVEVPNETRQLVSLGDLMTSPEARAATHPLDVAVGKDIAGRAVFLNLAATPHMLIAGATGAGKSSGINSILTSLLMRSTPDQVRLILIDPKQVEMGQYAKLPHLLTAPVTNPKKAANALGWAVKEMERRYDLLVEVGFRDIGGYNQAFDKGEINDPTDETATKYERLPFIVVVVDELNDLMMVAARDVEESITRIAQKARAVGIHLIVATQRPSVNVITGVIKANIPARMAFAVSSLTDSRVILDQPGAEKLVGKGDMLLMPGNTNVPNRIQGSWVDEDEVKKVVAHWRRQSPEVVYVSGIEGEEQGGGSGSGQGSLFGGGSSGTDDDLILQAIDIVVRSGMGSTSLLQRKLKVGFARAGRLMDELEERGIVGPSEGSKPRTVLVSVEELDQ</sequence>
<feature type="transmembrane region" description="Helical" evidence="14">
    <location>
        <begin position="127"/>
        <end position="144"/>
    </location>
</feature>
<name>A0A6J6HE67_9ZZZZ</name>
<evidence type="ECO:0000256" key="1">
    <source>
        <dbReference type="ARBA" id="ARBA00004651"/>
    </source>
</evidence>
<evidence type="ECO:0000256" key="7">
    <source>
        <dbReference type="ARBA" id="ARBA00022829"/>
    </source>
</evidence>
<feature type="compositionally biased region" description="Low complexity" evidence="13">
    <location>
        <begin position="1"/>
        <end position="15"/>
    </location>
</feature>
<comment type="subcellular location">
    <subcellularLocation>
        <location evidence="1">Cell membrane</location>
        <topology evidence="1">Multi-pass membrane protein</topology>
    </subcellularLocation>
</comment>
<keyword evidence="9 14" id="KW-1133">Transmembrane helix</keyword>
<dbReference type="PROSITE" id="PS50901">
    <property type="entry name" value="FTSK"/>
    <property type="match status" value="1"/>
</dbReference>
<evidence type="ECO:0000259" key="15">
    <source>
        <dbReference type="PROSITE" id="PS50901"/>
    </source>
</evidence>
<evidence type="ECO:0000256" key="13">
    <source>
        <dbReference type="SAM" id="MobiDB-lite"/>
    </source>
</evidence>
<keyword evidence="8" id="KW-0067">ATP-binding</keyword>
<keyword evidence="7" id="KW-0159">Chromosome partition</keyword>
<organism evidence="16">
    <name type="scientific">freshwater metagenome</name>
    <dbReference type="NCBI Taxonomy" id="449393"/>
    <lineage>
        <taxon>unclassified sequences</taxon>
        <taxon>metagenomes</taxon>
        <taxon>ecological metagenomes</taxon>
    </lineage>
</organism>
<feature type="transmembrane region" description="Helical" evidence="14">
    <location>
        <begin position="92"/>
        <end position="115"/>
    </location>
</feature>
<accession>A0A6J6HE67</accession>
<dbReference type="GO" id="GO:0051301">
    <property type="term" value="P:cell division"/>
    <property type="evidence" value="ECO:0007669"/>
    <property type="project" value="UniProtKB-KW"/>
</dbReference>
<dbReference type="InterPro" id="IPR018541">
    <property type="entry name" value="Ftsk_gamma"/>
</dbReference>
<keyword evidence="12" id="KW-0131">Cell cycle</keyword>
<evidence type="ECO:0000256" key="11">
    <source>
        <dbReference type="ARBA" id="ARBA00023136"/>
    </source>
</evidence>
<evidence type="ECO:0000256" key="9">
    <source>
        <dbReference type="ARBA" id="ARBA00022989"/>
    </source>
</evidence>
<feature type="compositionally biased region" description="Low complexity" evidence="13">
    <location>
        <begin position="37"/>
        <end position="46"/>
    </location>
</feature>
<dbReference type="SMART" id="SM00843">
    <property type="entry name" value="Ftsk_gamma"/>
    <property type="match status" value="1"/>
</dbReference>
<evidence type="ECO:0000256" key="8">
    <source>
        <dbReference type="ARBA" id="ARBA00022840"/>
    </source>
</evidence>
<dbReference type="GO" id="GO:0005886">
    <property type="term" value="C:plasma membrane"/>
    <property type="evidence" value="ECO:0007669"/>
    <property type="project" value="UniProtKB-SubCell"/>
</dbReference>
<feature type="transmembrane region" description="Helical" evidence="14">
    <location>
        <begin position="150"/>
        <end position="169"/>
    </location>
</feature>
<dbReference type="Gene3D" id="3.30.980.40">
    <property type="match status" value="1"/>
</dbReference>
<evidence type="ECO:0000256" key="14">
    <source>
        <dbReference type="SAM" id="Phobius"/>
    </source>
</evidence>
<dbReference type="Pfam" id="PF13491">
    <property type="entry name" value="FtsK_4TM"/>
    <property type="match status" value="1"/>
</dbReference>
<dbReference type="SUPFAM" id="SSF52540">
    <property type="entry name" value="P-loop containing nucleoside triphosphate hydrolases"/>
    <property type="match status" value="1"/>
</dbReference>
<evidence type="ECO:0000256" key="5">
    <source>
        <dbReference type="ARBA" id="ARBA00022692"/>
    </source>
</evidence>
<feature type="region of interest" description="Disordered" evidence="13">
    <location>
        <begin position="241"/>
        <end position="304"/>
    </location>
</feature>
<dbReference type="AlphaFoldDB" id="A0A6J6HE67"/>
<keyword evidence="4" id="KW-0132">Cell division</keyword>
<keyword evidence="3" id="KW-1003">Cell membrane</keyword>
<feature type="compositionally biased region" description="Low complexity" evidence="13">
    <location>
        <begin position="294"/>
        <end position="304"/>
    </location>
</feature>
<dbReference type="Gene3D" id="1.10.10.10">
    <property type="entry name" value="Winged helix-like DNA-binding domain superfamily/Winged helix DNA-binding domain"/>
    <property type="match status" value="1"/>
</dbReference>
<dbReference type="Pfam" id="PF01580">
    <property type="entry name" value="FtsK_SpoIIIE"/>
    <property type="match status" value="1"/>
</dbReference>
<protein>
    <submittedName>
        <fullName evidence="16">Unannotated protein</fullName>
    </submittedName>
</protein>
<dbReference type="InterPro" id="IPR027417">
    <property type="entry name" value="P-loop_NTPase"/>
</dbReference>
<dbReference type="PANTHER" id="PTHR22683">
    <property type="entry name" value="SPORULATION PROTEIN RELATED"/>
    <property type="match status" value="1"/>
</dbReference>
<comment type="similarity">
    <text evidence="2">Belongs to the FtsK/SpoIIIE/SftA family.</text>
</comment>
<dbReference type="InterPro" id="IPR036388">
    <property type="entry name" value="WH-like_DNA-bd_sf"/>
</dbReference>
<dbReference type="InterPro" id="IPR041027">
    <property type="entry name" value="FtsK_alpha"/>
</dbReference>